<keyword evidence="8" id="KW-1185">Reference proteome</keyword>
<accession>A0AAD4N7Q7</accession>
<keyword evidence="3 7" id="KW-0645">Protease</keyword>
<dbReference type="InterPro" id="IPR038765">
    <property type="entry name" value="Papain-like_cys_pep_sf"/>
</dbReference>
<feature type="domain" description="Ubiquitin-like protease family profile" evidence="6">
    <location>
        <begin position="1"/>
        <end position="181"/>
    </location>
</feature>
<dbReference type="GO" id="GO:0070139">
    <property type="term" value="F:SUMO-specific endopeptidase activity"/>
    <property type="evidence" value="ECO:0007669"/>
    <property type="project" value="TreeGrafter"/>
</dbReference>
<keyword evidence="2" id="KW-0597">Phosphoprotein</keyword>
<evidence type="ECO:0000256" key="4">
    <source>
        <dbReference type="ARBA" id="ARBA00022786"/>
    </source>
</evidence>
<dbReference type="PANTHER" id="PTHR46896">
    <property type="entry name" value="SENTRIN-SPECIFIC PROTEASE"/>
    <property type="match status" value="1"/>
</dbReference>
<name>A0AAD4N7Q7_9BILA</name>
<dbReference type="GO" id="GO:0006508">
    <property type="term" value="P:proteolysis"/>
    <property type="evidence" value="ECO:0007669"/>
    <property type="project" value="UniProtKB-KW"/>
</dbReference>
<dbReference type="Gene3D" id="3.40.395.10">
    <property type="entry name" value="Adenoviral Proteinase, Chain A"/>
    <property type="match status" value="1"/>
</dbReference>
<evidence type="ECO:0000256" key="2">
    <source>
        <dbReference type="ARBA" id="ARBA00022553"/>
    </source>
</evidence>
<dbReference type="GO" id="GO:0005634">
    <property type="term" value="C:nucleus"/>
    <property type="evidence" value="ECO:0007669"/>
    <property type="project" value="TreeGrafter"/>
</dbReference>
<dbReference type="GO" id="GO:0005737">
    <property type="term" value="C:cytoplasm"/>
    <property type="evidence" value="ECO:0007669"/>
    <property type="project" value="TreeGrafter"/>
</dbReference>
<dbReference type="PANTHER" id="PTHR46896:SF3">
    <property type="entry name" value="FI06413P-RELATED"/>
    <property type="match status" value="1"/>
</dbReference>
<evidence type="ECO:0000256" key="5">
    <source>
        <dbReference type="ARBA" id="ARBA00022801"/>
    </source>
</evidence>
<sequence length="310" mass="35783">MFSSFFYTRLSQIPTHGKVNVTNATRAKRIAANFNAVRAWTKNVNLFEKEQIIIPINEDIHWYLAVIVNVNSGIIHERNNGQSATPKTAGAKNGKVGPRRNIPYIIIFDSLIDPAEPKHSPVKRTLAEYLSLEYNDKKERYNLPGIGYDKASVGIVNPRGMPQQINFLDCGLFLLHFAELFMINPPKNVSPRPSFFDWFPNFEIKNKRYDIRKCIQRLAPHVKYSDFLADPQKEAKENSQNKTMSFLPYELPTRTRSYSESDVYDLKKEEKFTSSLRQSRSLDSILSETKDALSMTVSIRDLKRWKLDDE</sequence>
<keyword evidence="5" id="KW-0378">Hydrolase</keyword>
<keyword evidence="4" id="KW-0833">Ubl conjugation pathway</keyword>
<dbReference type="GO" id="GO:0016926">
    <property type="term" value="P:protein desumoylation"/>
    <property type="evidence" value="ECO:0007669"/>
    <property type="project" value="TreeGrafter"/>
</dbReference>
<dbReference type="AlphaFoldDB" id="A0AAD4N7Q7"/>
<evidence type="ECO:0000256" key="3">
    <source>
        <dbReference type="ARBA" id="ARBA00022670"/>
    </source>
</evidence>
<reference evidence="7" key="1">
    <citation type="submission" date="2022-01" db="EMBL/GenBank/DDBJ databases">
        <title>Genome Sequence Resource for Two Populations of Ditylenchus destructor, the Migratory Endoparasitic Phytonematode.</title>
        <authorList>
            <person name="Zhang H."/>
            <person name="Lin R."/>
            <person name="Xie B."/>
        </authorList>
    </citation>
    <scope>NUCLEOTIDE SEQUENCE</scope>
    <source>
        <strain evidence="7">BazhouSP</strain>
    </source>
</reference>
<dbReference type="PROSITE" id="PS50600">
    <property type="entry name" value="ULP_PROTEASE"/>
    <property type="match status" value="1"/>
</dbReference>
<dbReference type="InterPro" id="IPR003653">
    <property type="entry name" value="Peptidase_C48_C"/>
</dbReference>
<evidence type="ECO:0000256" key="1">
    <source>
        <dbReference type="ARBA" id="ARBA00005234"/>
    </source>
</evidence>
<evidence type="ECO:0000259" key="6">
    <source>
        <dbReference type="PROSITE" id="PS50600"/>
    </source>
</evidence>
<evidence type="ECO:0000313" key="8">
    <source>
        <dbReference type="Proteomes" id="UP001201812"/>
    </source>
</evidence>
<dbReference type="EMBL" id="JAKKPZ010000006">
    <property type="protein sequence ID" value="KAI1720134.1"/>
    <property type="molecule type" value="Genomic_DNA"/>
</dbReference>
<organism evidence="7 8">
    <name type="scientific">Ditylenchus destructor</name>
    <dbReference type="NCBI Taxonomy" id="166010"/>
    <lineage>
        <taxon>Eukaryota</taxon>
        <taxon>Metazoa</taxon>
        <taxon>Ecdysozoa</taxon>
        <taxon>Nematoda</taxon>
        <taxon>Chromadorea</taxon>
        <taxon>Rhabditida</taxon>
        <taxon>Tylenchina</taxon>
        <taxon>Tylenchomorpha</taxon>
        <taxon>Sphaerularioidea</taxon>
        <taxon>Anguinidae</taxon>
        <taxon>Anguininae</taxon>
        <taxon>Ditylenchus</taxon>
    </lineage>
</organism>
<dbReference type="InterPro" id="IPR051947">
    <property type="entry name" value="Sentrin-specific_protease"/>
</dbReference>
<evidence type="ECO:0000313" key="7">
    <source>
        <dbReference type="EMBL" id="KAI1720134.1"/>
    </source>
</evidence>
<dbReference type="Pfam" id="PF02902">
    <property type="entry name" value="Peptidase_C48"/>
    <property type="match status" value="1"/>
</dbReference>
<comment type="similarity">
    <text evidence="1">Belongs to the peptidase C48 family.</text>
</comment>
<gene>
    <name evidence="7" type="ORF">DdX_05508</name>
</gene>
<protein>
    <submittedName>
        <fullName evidence="7">Ubiquitin-like-specific protease 2</fullName>
    </submittedName>
</protein>
<dbReference type="Proteomes" id="UP001201812">
    <property type="component" value="Unassembled WGS sequence"/>
</dbReference>
<proteinExistence type="inferred from homology"/>
<dbReference type="SUPFAM" id="SSF54001">
    <property type="entry name" value="Cysteine proteinases"/>
    <property type="match status" value="1"/>
</dbReference>
<comment type="caution">
    <text evidence="7">The sequence shown here is derived from an EMBL/GenBank/DDBJ whole genome shotgun (WGS) entry which is preliminary data.</text>
</comment>